<organism evidence="3 4">
    <name type="scientific">Nesidiocoris tenuis</name>
    <dbReference type="NCBI Taxonomy" id="355587"/>
    <lineage>
        <taxon>Eukaryota</taxon>
        <taxon>Metazoa</taxon>
        <taxon>Ecdysozoa</taxon>
        <taxon>Arthropoda</taxon>
        <taxon>Hexapoda</taxon>
        <taxon>Insecta</taxon>
        <taxon>Pterygota</taxon>
        <taxon>Neoptera</taxon>
        <taxon>Paraneoptera</taxon>
        <taxon>Hemiptera</taxon>
        <taxon>Heteroptera</taxon>
        <taxon>Panheteroptera</taxon>
        <taxon>Cimicomorpha</taxon>
        <taxon>Miridae</taxon>
        <taxon>Dicyphina</taxon>
        <taxon>Nesidiocoris</taxon>
    </lineage>
</organism>
<reference evidence="3 4" key="1">
    <citation type="submission" date="2020-02" db="EMBL/GenBank/DDBJ databases">
        <authorList>
            <person name="Ferguson B K."/>
        </authorList>
    </citation>
    <scope>NUCLEOTIDE SEQUENCE [LARGE SCALE GENOMIC DNA]</scope>
</reference>
<protein>
    <submittedName>
        <fullName evidence="3">Uncharacterized protein</fullName>
    </submittedName>
</protein>
<feature type="region of interest" description="Disordered" evidence="2">
    <location>
        <begin position="1"/>
        <end position="37"/>
    </location>
</feature>
<evidence type="ECO:0000313" key="3">
    <source>
        <dbReference type="EMBL" id="CAA9994602.1"/>
    </source>
</evidence>
<dbReference type="Proteomes" id="UP000479000">
    <property type="component" value="Unassembled WGS sequence"/>
</dbReference>
<sequence>MHSLGFHIRDITRSKPQRAEPLRSVSPEIDRSQMSEMEQIEYERKKLESHYNELRRQLKSLLSTYRISKKRFVRNHEKIQKCPKTCGTQPPRRFHCPKTCGTQPPQRFQCPKTCGAQPPQWFHCPKTCDTQPPQRFHCPQTCDTQPPQRFHCPKKCDTQPPQRFHCPKTCDTQPPQRFHCPKTCGTLPIRDSTAIARHAH</sequence>
<feature type="compositionally biased region" description="Basic and acidic residues" evidence="2">
    <location>
        <begin position="7"/>
        <end position="21"/>
    </location>
</feature>
<proteinExistence type="predicted"/>
<accession>A0A6H5FZ89</accession>
<evidence type="ECO:0000313" key="4">
    <source>
        <dbReference type="Proteomes" id="UP000479000"/>
    </source>
</evidence>
<gene>
    <name evidence="3" type="ORF">NTEN_LOCUS1418</name>
</gene>
<evidence type="ECO:0000256" key="2">
    <source>
        <dbReference type="SAM" id="MobiDB-lite"/>
    </source>
</evidence>
<keyword evidence="1" id="KW-0175">Coiled coil</keyword>
<dbReference type="EMBL" id="CADCXU010002011">
    <property type="protein sequence ID" value="CAA9994602.1"/>
    <property type="molecule type" value="Genomic_DNA"/>
</dbReference>
<name>A0A6H5FZ89_9HEMI</name>
<evidence type="ECO:0000256" key="1">
    <source>
        <dbReference type="SAM" id="Coils"/>
    </source>
</evidence>
<dbReference type="AlphaFoldDB" id="A0A6H5FZ89"/>
<keyword evidence="4" id="KW-1185">Reference proteome</keyword>
<feature type="coiled-coil region" evidence="1">
    <location>
        <begin position="37"/>
        <end position="71"/>
    </location>
</feature>